<comment type="caution">
    <text evidence="6">The sequence shown here is derived from an EMBL/GenBank/DDBJ whole genome shotgun (WGS) entry which is preliminary data.</text>
</comment>
<keyword evidence="4 5" id="KW-0732">Signal</keyword>
<keyword evidence="7" id="KW-1185">Reference proteome</keyword>
<dbReference type="EMBL" id="NBNE01013959">
    <property type="protein sequence ID" value="OWY94707.1"/>
    <property type="molecule type" value="Genomic_DNA"/>
</dbReference>
<evidence type="ECO:0000256" key="1">
    <source>
        <dbReference type="ARBA" id="ARBA00004613"/>
    </source>
</evidence>
<evidence type="ECO:0000313" key="6">
    <source>
        <dbReference type="EMBL" id="OWY94707.1"/>
    </source>
</evidence>
<dbReference type="Pfam" id="PF16810">
    <property type="entry name" value="RXLR"/>
    <property type="match status" value="1"/>
</dbReference>
<proteinExistence type="inferred from homology"/>
<comment type="subcellular location">
    <subcellularLocation>
        <location evidence="1 5">Secreted</location>
    </subcellularLocation>
</comment>
<feature type="signal peptide" evidence="5">
    <location>
        <begin position="1"/>
        <end position="20"/>
    </location>
</feature>
<dbReference type="AlphaFoldDB" id="A0A225UN98"/>
<name>A0A225UN98_9STRA</name>
<dbReference type="InterPro" id="IPR031825">
    <property type="entry name" value="RXLR"/>
</dbReference>
<gene>
    <name evidence="6" type="ORF">PHMEG_00035487</name>
</gene>
<protein>
    <recommendedName>
        <fullName evidence="5">RxLR effector protein</fullName>
    </recommendedName>
</protein>
<comment type="domain">
    <text evidence="5">The RxLR-dEER motif acts to carry the protein into the host cell cytoplasm through binding to cell surface phosphatidylinositol-3-phosphate.</text>
</comment>
<feature type="chain" id="PRO_5044969823" description="RxLR effector protein" evidence="5">
    <location>
        <begin position="21"/>
        <end position="226"/>
    </location>
</feature>
<comment type="function">
    <text evidence="5">Effector that suppresses plant defense responses during pathogen infection.</text>
</comment>
<keyword evidence="3 5" id="KW-0964">Secreted</keyword>
<organism evidence="6 7">
    <name type="scientific">Phytophthora megakarya</name>
    <dbReference type="NCBI Taxonomy" id="4795"/>
    <lineage>
        <taxon>Eukaryota</taxon>
        <taxon>Sar</taxon>
        <taxon>Stramenopiles</taxon>
        <taxon>Oomycota</taxon>
        <taxon>Peronosporomycetes</taxon>
        <taxon>Peronosporales</taxon>
        <taxon>Peronosporaceae</taxon>
        <taxon>Phytophthora</taxon>
    </lineage>
</organism>
<dbReference type="Proteomes" id="UP000198211">
    <property type="component" value="Unassembled WGS sequence"/>
</dbReference>
<comment type="similarity">
    <text evidence="2 5">Belongs to the RxLR effector family.</text>
</comment>
<evidence type="ECO:0000313" key="7">
    <source>
        <dbReference type="Proteomes" id="UP000198211"/>
    </source>
</evidence>
<evidence type="ECO:0000256" key="2">
    <source>
        <dbReference type="ARBA" id="ARBA00010400"/>
    </source>
</evidence>
<evidence type="ECO:0000256" key="5">
    <source>
        <dbReference type="RuleBase" id="RU367124"/>
    </source>
</evidence>
<dbReference type="OrthoDB" id="118898at2759"/>
<evidence type="ECO:0000256" key="3">
    <source>
        <dbReference type="ARBA" id="ARBA00022525"/>
    </source>
</evidence>
<accession>A0A225UN98</accession>
<sequence>MRIHYTVLLGVAAVVASTNATLTKDVTSDHSVLGDASTSRFLPIHSATEDNEEKAFAVKSIPGVSKISNFLTRKKLANYLKTDKDVDDDFVKLKLNAPNKNVFENPKFLRWSQYVDNLNRKNVNKEPKSMIPTLLRYYNGVQLSTMLEAATKGDSTHVFAKKLQGEQMELWKREGVTADQLFSLYKLDILDDGVKNLLVKPGVDVIIRYANEFNAGEKMTLFEKLF</sequence>
<reference evidence="7" key="1">
    <citation type="submission" date="2017-03" db="EMBL/GenBank/DDBJ databases">
        <title>Phytopthora megakarya and P. palmivora, two closely related causual agents of cacao black pod achieved similar genome size and gene model numbers by different mechanisms.</title>
        <authorList>
            <person name="Ali S."/>
            <person name="Shao J."/>
            <person name="Larry D.J."/>
            <person name="Kronmiller B."/>
            <person name="Shen D."/>
            <person name="Strem M.D."/>
            <person name="Melnick R.L."/>
            <person name="Guiltinan M.J."/>
            <person name="Tyler B.M."/>
            <person name="Meinhardt L.W."/>
            <person name="Bailey B.A."/>
        </authorList>
    </citation>
    <scope>NUCLEOTIDE SEQUENCE [LARGE SCALE GENOMIC DNA]</scope>
    <source>
        <strain evidence="7">zdho120</strain>
    </source>
</reference>
<evidence type="ECO:0000256" key="4">
    <source>
        <dbReference type="ARBA" id="ARBA00022729"/>
    </source>
</evidence>